<dbReference type="Proteomes" id="UP000240569">
    <property type="component" value="Unassembled WGS sequence"/>
</dbReference>
<organism evidence="1 2">
    <name type="scientific">Candidatus Marsarchaeota G1 archaeon BE_D</name>
    <dbReference type="NCBI Taxonomy" id="1978156"/>
    <lineage>
        <taxon>Archaea</taxon>
        <taxon>Candidatus Marsarchaeota</taxon>
        <taxon>Candidatus Marsarchaeota group 1</taxon>
    </lineage>
</organism>
<evidence type="ECO:0008006" key="3">
    <source>
        <dbReference type="Google" id="ProtNLM"/>
    </source>
</evidence>
<comment type="caution">
    <text evidence="1">The sequence shown here is derived from an EMBL/GenBank/DDBJ whole genome shotgun (WGS) entry which is preliminary data.</text>
</comment>
<dbReference type="InterPro" id="IPR038763">
    <property type="entry name" value="DHH_sf"/>
</dbReference>
<dbReference type="SUPFAM" id="SSF64182">
    <property type="entry name" value="DHH phosphoesterases"/>
    <property type="match status" value="1"/>
</dbReference>
<gene>
    <name evidence="1" type="ORF">B9Q02_06010</name>
</gene>
<dbReference type="AlphaFoldDB" id="A0A2R6AGS5"/>
<accession>A0A2R6AGS5</accession>
<proteinExistence type="predicted"/>
<name>A0A2R6AGS5_9ARCH</name>
<sequence length="108" mass="12289">MANVIFSHRRDVDGLMSAAIFLRRFRDAKLNFVDYGKENVEELIKKLYALSQGDFVVIADFGLDDDYAKRLSDVLSELTKKERSFTGSTITTGQNNQFHSLSKLVYTS</sequence>
<reference evidence="1 2" key="1">
    <citation type="submission" date="2017-04" db="EMBL/GenBank/DDBJ databases">
        <title>Novel microbial lineages endemic to geothermal iron-oxide mats fill important gaps in the evolutionary history of Archaea.</title>
        <authorList>
            <person name="Jay Z.J."/>
            <person name="Beam J.P."/>
            <person name="Dlakic M."/>
            <person name="Rusch D.B."/>
            <person name="Kozubal M.A."/>
            <person name="Inskeep W.P."/>
        </authorList>
    </citation>
    <scope>NUCLEOTIDE SEQUENCE [LARGE SCALE GENOMIC DNA]</scope>
    <source>
        <strain evidence="1">BE_D</strain>
    </source>
</reference>
<dbReference type="EMBL" id="NEXD01000028">
    <property type="protein sequence ID" value="PSN85549.1"/>
    <property type="molecule type" value="Genomic_DNA"/>
</dbReference>
<protein>
    <recommendedName>
        <fullName evidence="3">DHHA1 domain-containing protein</fullName>
    </recommendedName>
</protein>
<evidence type="ECO:0000313" key="1">
    <source>
        <dbReference type="EMBL" id="PSN85549.1"/>
    </source>
</evidence>
<evidence type="ECO:0000313" key="2">
    <source>
        <dbReference type="Proteomes" id="UP000240569"/>
    </source>
</evidence>